<dbReference type="Proteomes" id="UP000183994">
    <property type="component" value="Unassembled WGS sequence"/>
</dbReference>
<sequence length="215" mass="23649">MAIGDIPRLPDKDLKRVEQLVKKVKSGETPPLEVLEKSLAALGRFKLDRSGFEIKDRFKIGREELETLFDAAAMSMKGSSGNKGRTAPKKKQSLCIDLKELGRFKVQPGFPPKTVPISKEEIEQTDGPVIELDLDLIPFLFQGFEGLLYLSGERLVTVRGGKRTPSGKKNDGWQAGVNKLNAALPLMSFSTKKFLGQLGEPLTAFCDEVLTKCGV</sequence>
<keyword evidence="2" id="KW-1185">Reference proteome</keyword>
<dbReference type="STRING" id="1121393.SAMN02745216_04928"/>
<dbReference type="OrthoDB" id="9803306at2"/>
<evidence type="ECO:0000313" key="2">
    <source>
        <dbReference type="Proteomes" id="UP000183994"/>
    </source>
</evidence>
<gene>
    <name evidence="1" type="ORF">SAMN02745216_04928</name>
</gene>
<organism evidence="1 2">
    <name type="scientific">Desulfatibacillum alkenivorans DSM 16219</name>
    <dbReference type="NCBI Taxonomy" id="1121393"/>
    <lineage>
        <taxon>Bacteria</taxon>
        <taxon>Pseudomonadati</taxon>
        <taxon>Thermodesulfobacteriota</taxon>
        <taxon>Desulfobacteria</taxon>
        <taxon>Desulfobacterales</taxon>
        <taxon>Desulfatibacillaceae</taxon>
        <taxon>Desulfatibacillum</taxon>
    </lineage>
</organism>
<protein>
    <submittedName>
        <fullName evidence="1">Uncharacterized protein</fullName>
    </submittedName>
</protein>
<reference evidence="2" key="1">
    <citation type="submission" date="2016-11" db="EMBL/GenBank/DDBJ databases">
        <authorList>
            <person name="Varghese N."/>
            <person name="Submissions S."/>
        </authorList>
    </citation>
    <scope>NUCLEOTIDE SEQUENCE [LARGE SCALE GENOMIC DNA]</scope>
    <source>
        <strain evidence="2">DSM 16219</strain>
    </source>
</reference>
<dbReference type="RefSeq" id="WP_073478907.1">
    <property type="nucleotide sequence ID" value="NZ_FQZU01000056.1"/>
</dbReference>
<proteinExistence type="predicted"/>
<name>A0A1M6Z9P0_9BACT</name>
<accession>A0A1M6Z9P0</accession>
<dbReference type="AlphaFoldDB" id="A0A1M6Z9P0"/>
<evidence type="ECO:0000313" key="1">
    <source>
        <dbReference type="EMBL" id="SHL27162.1"/>
    </source>
</evidence>
<dbReference type="EMBL" id="FQZU01000056">
    <property type="protein sequence ID" value="SHL27162.1"/>
    <property type="molecule type" value="Genomic_DNA"/>
</dbReference>